<keyword evidence="1" id="KW-0812">Transmembrane</keyword>
<evidence type="ECO:0000313" key="2">
    <source>
        <dbReference type="EMBL" id="KAF9684081.1"/>
    </source>
</evidence>
<accession>A0A835N2S9</accession>
<feature type="transmembrane region" description="Helical" evidence="1">
    <location>
        <begin position="60"/>
        <end position="82"/>
    </location>
</feature>
<keyword evidence="1" id="KW-0472">Membrane</keyword>
<sequence>MLFVVVSMLLGVLLLNGWAYVLGVITSFWQLLSPVYGLLCSFGMITGKFVDSKLLPRVRLLVYAFSLSLLIFSTANFVALLISWSSYNKVKWLGLHRHDVSAKKIVRDNCLEMFSGFIMTSRRQRRQPDHHIVYYAYPTGVFDDDFSPVTGESLVGVPSSSNIQDAHQSIFECDAHSDSDISDLSAIASSSFVPSLQSEMNQTGNASMIGPSSSKIFSLTASSNQAREYTTLDNSPSMLFQLECYNKFYRFYFAFSLSIPFVWWYVTSSSAKGESTIDEILIGLISPNHEAQGFQMSREGRDNGKIRESWGKIWKWLSMDQIIELRDEGRSPWETGGDTQHRHLYPVYQYPDDKFCTLFHLLAVLDYEDDAGSSSMNAWLGEVYQTDNDSSDKYPRNCLVILSFVKLFLRNVTLVYSPGTSTAQDWTSVLLSVLETQAIASIAGVLQGHQVEPRMEQPKMQFHLQMKKCPD</sequence>
<feature type="transmembrane region" description="Helical" evidence="1">
    <location>
        <begin position="248"/>
        <end position="266"/>
    </location>
</feature>
<dbReference type="AlphaFoldDB" id="A0A835N2S9"/>
<keyword evidence="1" id="KW-1133">Transmembrane helix</keyword>
<gene>
    <name evidence="2" type="ORF">SADUNF_Sadunf04G0080700</name>
</gene>
<proteinExistence type="predicted"/>
<organism evidence="2 3">
    <name type="scientific">Salix dunnii</name>
    <dbReference type="NCBI Taxonomy" id="1413687"/>
    <lineage>
        <taxon>Eukaryota</taxon>
        <taxon>Viridiplantae</taxon>
        <taxon>Streptophyta</taxon>
        <taxon>Embryophyta</taxon>
        <taxon>Tracheophyta</taxon>
        <taxon>Spermatophyta</taxon>
        <taxon>Magnoliopsida</taxon>
        <taxon>eudicotyledons</taxon>
        <taxon>Gunneridae</taxon>
        <taxon>Pentapetalae</taxon>
        <taxon>rosids</taxon>
        <taxon>fabids</taxon>
        <taxon>Malpighiales</taxon>
        <taxon>Salicaceae</taxon>
        <taxon>Saliceae</taxon>
        <taxon>Salix</taxon>
    </lineage>
</organism>
<comment type="caution">
    <text evidence="2">The sequence shown here is derived from an EMBL/GenBank/DDBJ whole genome shotgun (WGS) entry which is preliminary data.</text>
</comment>
<evidence type="ECO:0000256" key="1">
    <source>
        <dbReference type="SAM" id="Phobius"/>
    </source>
</evidence>
<reference evidence="2 3" key="1">
    <citation type="submission" date="2020-10" db="EMBL/GenBank/DDBJ databases">
        <title>Plant Genome Project.</title>
        <authorList>
            <person name="Zhang R.-G."/>
        </authorList>
    </citation>
    <scope>NUCLEOTIDE SEQUENCE [LARGE SCALE GENOMIC DNA]</scope>
    <source>
        <strain evidence="2">FAFU-HL-1</strain>
        <tissue evidence="2">Leaf</tissue>
    </source>
</reference>
<dbReference type="EMBL" id="JADGMS010000004">
    <property type="protein sequence ID" value="KAF9684081.1"/>
    <property type="molecule type" value="Genomic_DNA"/>
</dbReference>
<keyword evidence="3" id="KW-1185">Reference proteome</keyword>
<dbReference type="Proteomes" id="UP000657918">
    <property type="component" value="Chromosome 4"/>
</dbReference>
<protein>
    <submittedName>
        <fullName evidence="2">Uncharacterized protein</fullName>
    </submittedName>
</protein>
<evidence type="ECO:0000313" key="3">
    <source>
        <dbReference type="Proteomes" id="UP000657918"/>
    </source>
</evidence>
<name>A0A835N2S9_9ROSI</name>